<organism evidence="1">
    <name type="scientific">marine sediment metagenome</name>
    <dbReference type="NCBI Taxonomy" id="412755"/>
    <lineage>
        <taxon>unclassified sequences</taxon>
        <taxon>metagenomes</taxon>
        <taxon>ecological metagenomes</taxon>
    </lineage>
</organism>
<evidence type="ECO:0000313" key="1">
    <source>
        <dbReference type="EMBL" id="GAI80391.1"/>
    </source>
</evidence>
<comment type="caution">
    <text evidence="1">The sequence shown here is derived from an EMBL/GenBank/DDBJ whole genome shotgun (WGS) entry which is preliminary data.</text>
</comment>
<name>X1SMK9_9ZZZZ</name>
<proteinExistence type="predicted"/>
<dbReference type="EMBL" id="BARW01008104">
    <property type="protein sequence ID" value="GAI80391.1"/>
    <property type="molecule type" value="Genomic_DNA"/>
</dbReference>
<reference evidence="1" key="1">
    <citation type="journal article" date="2014" name="Front. Microbiol.">
        <title>High frequency of phylogenetically diverse reductive dehalogenase-homologous genes in deep subseafloor sedimentary metagenomes.</title>
        <authorList>
            <person name="Kawai M."/>
            <person name="Futagami T."/>
            <person name="Toyoda A."/>
            <person name="Takaki Y."/>
            <person name="Nishi S."/>
            <person name="Hori S."/>
            <person name="Arai W."/>
            <person name="Tsubouchi T."/>
            <person name="Morono Y."/>
            <person name="Uchiyama I."/>
            <person name="Ito T."/>
            <person name="Fujiyama A."/>
            <person name="Inagaki F."/>
            <person name="Takami H."/>
        </authorList>
    </citation>
    <scope>NUCLEOTIDE SEQUENCE</scope>
    <source>
        <strain evidence="1">Expedition CK06-06</strain>
    </source>
</reference>
<accession>X1SMK9</accession>
<dbReference type="AlphaFoldDB" id="X1SMK9"/>
<gene>
    <name evidence="1" type="ORF">S12H4_16711</name>
</gene>
<feature type="non-terminal residue" evidence="1">
    <location>
        <position position="1"/>
    </location>
</feature>
<protein>
    <submittedName>
        <fullName evidence="1">Uncharacterized protein</fullName>
    </submittedName>
</protein>
<sequence length="226" mass="24188">GGFLKFSVVGTADEGAGFHMSKPQGEADTVVLGENFGRNVPDDRQVHGRGLKVLTDGEAIARYFAQIAHGTNDFVACLAKTEHEAGLGFHPKGIGASQKLERAPIPCLRTDGRIETVNRLDIVIQNIRCGITDQPQSFFAASKIGNKDFYLAGRHAPANFTDRDGKDRCTAIGQVVTSDGCDNGVLQPERLDRLGDALGLAFIQGFRLPGPDRTKAARTGANIAQD</sequence>